<dbReference type="EMBL" id="VSSQ01000031">
    <property type="protein sequence ID" value="MPL66187.1"/>
    <property type="molecule type" value="Genomic_DNA"/>
</dbReference>
<evidence type="ECO:0000313" key="2">
    <source>
        <dbReference type="EMBL" id="MPL66187.1"/>
    </source>
</evidence>
<name>A0A644TIC0_9ZZZZ</name>
<protein>
    <submittedName>
        <fullName evidence="2">Uncharacterized protein</fullName>
    </submittedName>
</protein>
<dbReference type="AlphaFoldDB" id="A0A644TIC0"/>
<accession>A0A644TIC0</accession>
<evidence type="ECO:0000256" key="1">
    <source>
        <dbReference type="SAM" id="Coils"/>
    </source>
</evidence>
<proteinExistence type="predicted"/>
<organism evidence="2">
    <name type="scientific">bioreactor metagenome</name>
    <dbReference type="NCBI Taxonomy" id="1076179"/>
    <lineage>
        <taxon>unclassified sequences</taxon>
        <taxon>metagenomes</taxon>
        <taxon>ecological metagenomes</taxon>
    </lineage>
</organism>
<feature type="coiled-coil region" evidence="1">
    <location>
        <begin position="51"/>
        <end position="81"/>
    </location>
</feature>
<reference evidence="2" key="1">
    <citation type="submission" date="2019-08" db="EMBL/GenBank/DDBJ databases">
        <authorList>
            <person name="Kucharzyk K."/>
            <person name="Murdoch R.W."/>
            <person name="Higgins S."/>
            <person name="Loffler F."/>
        </authorList>
    </citation>
    <scope>NUCLEOTIDE SEQUENCE</scope>
</reference>
<keyword evidence="1" id="KW-0175">Coiled coil</keyword>
<sequence>MIELIKNILITVIVSLIVIVSYDKYSSKDNKNDEFIVFSGKNIIEYKKLQIKKALLNNEDTQNKEKELEELIKTMDLLLEDISKTYNKPIYQKEMIFKGKVRDITPYIEKALEKKGLL</sequence>
<gene>
    <name evidence="2" type="ORF">SDC9_11856</name>
</gene>
<comment type="caution">
    <text evidence="2">The sequence shown here is derived from an EMBL/GenBank/DDBJ whole genome shotgun (WGS) entry which is preliminary data.</text>
</comment>